<dbReference type="PANTHER" id="PTHR30183:SF9">
    <property type="entry name" value="THIAMINE TRANSPORT SYSTEM PERMEASE PROTEIN THIP"/>
    <property type="match status" value="1"/>
</dbReference>
<dbReference type="InterPro" id="IPR000515">
    <property type="entry name" value="MetI-like"/>
</dbReference>
<dbReference type="Proteomes" id="UP000728968">
    <property type="component" value="Unassembled WGS sequence"/>
</dbReference>
<evidence type="ECO:0000256" key="6">
    <source>
        <dbReference type="ARBA" id="ARBA00023136"/>
    </source>
</evidence>
<dbReference type="Gene3D" id="1.10.3720.10">
    <property type="entry name" value="MetI-like"/>
    <property type="match status" value="1"/>
</dbReference>
<keyword evidence="6 7" id="KW-0472">Membrane</keyword>
<evidence type="ECO:0000256" key="4">
    <source>
        <dbReference type="ARBA" id="ARBA00022692"/>
    </source>
</evidence>
<reference evidence="9 10" key="1">
    <citation type="journal article" date="2021" name="Sci. Rep.">
        <title>The distribution of antibiotic resistance genes in chicken gut microbiota commensals.</title>
        <authorList>
            <person name="Juricova H."/>
            <person name="Matiasovicova J."/>
            <person name="Kubasova T."/>
            <person name="Cejkova D."/>
            <person name="Rychlik I."/>
        </authorList>
    </citation>
    <scope>NUCLEOTIDE SEQUENCE [LARGE SCALE GENOMIC DNA]</scope>
    <source>
        <strain evidence="9 10">An425</strain>
    </source>
</reference>
<comment type="similarity">
    <text evidence="7">Belongs to the binding-protein-dependent transport system permease family.</text>
</comment>
<gene>
    <name evidence="9" type="ORF">H6A04_04180</name>
</gene>
<feature type="transmembrane region" description="Helical" evidence="7">
    <location>
        <begin position="116"/>
        <end position="136"/>
    </location>
</feature>
<evidence type="ECO:0000259" key="8">
    <source>
        <dbReference type="PROSITE" id="PS50928"/>
    </source>
</evidence>
<keyword evidence="3" id="KW-1003">Cell membrane</keyword>
<evidence type="ECO:0000256" key="7">
    <source>
        <dbReference type="RuleBase" id="RU363032"/>
    </source>
</evidence>
<feature type="transmembrane region" description="Helical" evidence="7">
    <location>
        <begin position="223"/>
        <end position="244"/>
    </location>
</feature>
<dbReference type="Pfam" id="PF00528">
    <property type="entry name" value="BPD_transp_1"/>
    <property type="match status" value="1"/>
</dbReference>
<feature type="transmembrane region" description="Helical" evidence="7">
    <location>
        <begin position="177"/>
        <end position="203"/>
    </location>
</feature>
<dbReference type="PANTHER" id="PTHR30183">
    <property type="entry name" value="MOLYBDENUM TRANSPORT SYSTEM PERMEASE PROTEIN MODB"/>
    <property type="match status" value="1"/>
</dbReference>
<keyword evidence="5 7" id="KW-1133">Transmembrane helix</keyword>
<dbReference type="SUPFAM" id="SSF161098">
    <property type="entry name" value="MetI-like"/>
    <property type="match status" value="1"/>
</dbReference>
<feature type="non-terminal residue" evidence="9">
    <location>
        <position position="266"/>
    </location>
</feature>
<protein>
    <submittedName>
        <fullName evidence="9">Iron ABC transporter permease</fullName>
    </submittedName>
</protein>
<keyword evidence="4 7" id="KW-0812">Transmembrane</keyword>
<evidence type="ECO:0000256" key="1">
    <source>
        <dbReference type="ARBA" id="ARBA00004651"/>
    </source>
</evidence>
<comment type="caution">
    <text evidence="9">The sequence shown here is derived from an EMBL/GenBank/DDBJ whole genome shotgun (WGS) entry which is preliminary data.</text>
</comment>
<keyword evidence="2 7" id="KW-0813">Transport</keyword>
<name>A0ABS2G0E1_FUSMR</name>
<dbReference type="EMBL" id="JACJLT010000025">
    <property type="protein sequence ID" value="MBM6874856.1"/>
    <property type="molecule type" value="Genomic_DNA"/>
</dbReference>
<sequence>MKRDLGKYIVNGIYIVLWLTPIYFFAKDFFEISSLEILKERYLKEVVMFSIKQGLYSTIIALLIGLIPAYYTAYRKDSISKLIQGLVFIPFFFPVISIVTIFSIIFNLPLIKELNILYTLKGIIVANVFYNSPIFVKYISEGLKKIPKELEEAMRIDGAGAFIIFLKGQLPIILPQIFRAFILVFTYCFLGLGIILSLGGIKYSNIEVEIANTLMGGADFSKAMILGGIQFIILLALNFLGLFIKEYEIYGKQEEKNLNPLFKIYS</sequence>
<evidence type="ECO:0000256" key="3">
    <source>
        <dbReference type="ARBA" id="ARBA00022475"/>
    </source>
</evidence>
<dbReference type="RefSeq" id="WP_204715921.1">
    <property type="nucleotide sequence ID" value="NZ_JACJLT010000025.1"/>
</dbReference>
<dbReference type="CDD" id="cd06261">
    <property type="entry name" value="TM_PBP2"/>
    <property type="match status" value="1"/>
</dbReference>
<feature type="transmembrane region" description="Helical" evidence="7">
    <location>
        <begin position="7"/>
        <end position="26"/>
    </location>
</feature>
<organism evidence="9 10">
    <name type="scientific">Fusobacterium mortiferum</name>
    <dbReference type="NCBI Taxonomy" id="850"/>
    <lineage>
        <taxon>Bacteria</taxon>
        <taxon>Fusobacteriati</taxon>
        <taxon>Fusobacteriota</taxon>
        <taxon>Fusobacteriia</taxon>
        <taxon>Fusobacteriales</taxon>
        <taxon>Fusobacteriaceae</taxon>
        <taxon>Fusobacterium</taxon>
    </lineage>
</organism>
<dbReference type="PROSITE" id="PS50928">
    <property type="entry name" value="ABC_TM1"/>
    <property type="match status" value="1"/>
</dbReference>
<comment type="subcellular location">
    <subcellularLocation>
        <location evidence="1 7">Cell membrane</location>
        <topology evidence="1 7">Multi-pass membrane protein</topology>
    </subcellularLocation>
</comment>
<accession>A0ABS2G0E1</accession>
<evidence type="ECO:0000313" key="10">
    <source>
        <dbReference type="Proteomes" id="UP000728968"/>
    </source>
</evidence>
<evidence type="ECO:0000313" key="9">
    <source>
        <dbReference type="EMBL" id="MBM6874856.1"/>
    </source>
</evidence>
<feature type="domain" description="ABC transmembrane type-1" evidence="8">
    <location>
        <begin position="47"/>
        <end position="241"/>
    </location>
</feature>
<evidence type="ECO:0000256" key="5">
    <source>
        <dbReference type="ARBA" id="ARBA00022989"/>
    </source>
</evidence>
<evidence type="ECO:0000256" key="2">
    <source>
        <dbReference type="ARBA" id="ARBA00022448"/>
    </source>
</evidence>
<feature type="transmembrane region" description="Helical" evidence="7">
    <location>
        <begin position="54"/>
        <end position="74"/>
    </location>
</feature>
<feature type="transmembrane region" description="Helical" evidence="7">
    <location>
        <begin position="86"/>
        <end position="110"/>
    </location>
</feature>
<keyword evidence="10" id="KW-1185">Reference proteome</keyword>
<proteinExistence type="inferred from homology"/>
<dbReference type="InterPro" id="IPR035906">
    <property type="entry name" value="MetI-like_sf"/>
</dbReference>